<dbReference type="InterPro" id="IPR036929">
    <property type="entry name" value="DsbDN_sf"/>
</dbReference>
<dbReference type="PANTHER" id="PTHR32234:SF3">
    <property type="entry name" value="SUPPRESSION OF COPPER SENSITIVITY PROTEIN"/>
    <property type="match status" value="1"/>
</dbReference>
<feature type="transmembrane region" description="Helical" evidence="7">
    <location>
        <begin position="635"/>
        <end position="654"/>
    </location>
</feature>
<proteinExistence type="predicted"/>
<dbReference type="Gene3D" id="3.40.30.10">
    <property type="entry name" value="Glutaredoxin"/>
    <property type="match status" value="1"/>
</dbReference>
<keyword evidence="3" id="KW-0201">Cytochrome c-type biogenesis</keyword>
<reference evidence="11 12" key="1">
    <citation type="submission" date="2021-08" db="EMBL/GenBank/DDBJ databases">
        <title>Lysobacter sp. strain CJ11 Genome sequencing and assembly.</title>
        <authorList>
            <person name="Kim I."/>
        </authorList>
    </citation>
    <scope>NUCLEOTIDE SEQUENCE [LARGE SCALE GENOMIC DNA]</scope>
    <source>
        <strain evidence="11 12">CJ11</strain>
    </source>
</reference>
<evidence type="ECO:0000259" key="10">
    <source>
        <dbReference type="Pfam" id="PF11412"/>
    </source>
</evidence>
<keyword evidence="4 7" id="KW-1133">Transmembrane helix</keyword>
<dbReference type="SUPFAM" id="SSF52833">
    <property type="entry name" value="Thioredoxin-like"/>
    <property type="match status" value="1"/>
</dbReference>
<keyword evidence="12" id="KW-1185">Reference proteome</keyword>
<dbReference type="EMBL" id="CP080544">
    <property type="protein sequence ID" value="QYR52823.1"/>
    <property type="molecule type" value="Genomic_DNA"/>
</dbReference>
<feature type="compositionally biased region" description="Low complexity" evidence="6">
    <location>
        <begin position="350"/>
        <end position="370"/>
    </location>
</feature>
<feature type="transmembrane region" description="Helical" evidence="7">
    <location>
        <begin position="540"/>
        <end position="561"/>
    </location>
</feature>
<feature type="transmembrane region" description="Helical" evidence="7">
    <location>
        <begin position="465"/>
        <end position="490"/>
    </location>
</feature>
<dbReference type="InterPro" id="IPR003834">
    <property type="entry name" value="Cyt_c_assmbl_TM_dom"/>
</dbReference>
<evidence type="ECO:0000256" key="4">
    <source>
        <dbReference type="ARBA" id="ARBA00022989"/>
    </source>
</evidence>
<dbReference type="Pfam" id="PF02683">
    <property type="entry name" value="DsbD_TM"/>
    <property type="match status" value="1"/>
</dbReference>
<keyword evidence="5 7" id="KW-0472">Membrane</keyword>
<evidence type="ECO:0000313" key="12">
    <source>
        <dbReference type="Proteomes" id="UP000824755"/>
    </source>
</evidence>
<evidence type="ECO:0000256" key="1">
    <source>
        <dbReference type="ARBA" id="ARBA00004141"/>
    </source>
</evidence>
<feature type="domain" description="Cytochrome C biogenesis protein transmembrane" evidence="9">
    <location>
        <begin position="380"/>
        <end position="594"/>
    </location>
</feature>
<comment type="subcellular location">
    <subcellularLocation>
        <location evidence="1">Membrane</location>
        <topology evidence="1">Multi-pass membrane protein</topology>
    </subcellularLocation>
</comment>
<evidence type="ECO:0000256" key="3">
    <source>
        <dbReference type="ARBA" id="ARBA00022748"/>
    </source>
</evidence>
<keyword evidence="2 7" id="KW-0812">Transmembrane</keyword>
<sequence length="788" mass="83567">MNRIARLSWNPRRDNGRATGVLHWVCALLLAFSAAGVSAQTTPQDLPPVDSVFKLQTEAGTDGSVHLRWTIAPGFYLYKHQFKFSTTAPGVTLGNANIPAGKKHHDEFFGDVETYRQQVAITIPVTAPAGTAAIPIRVKYQGCADVGVCYPPQTRNLTASLGPTKEPQADSGFQALAGKFGATANPLSAASGKAAPLPPAQAFKADAIADGGDRLLIRFIPAPGYYLYKNQTRFNLKAEGISISAVQWPKATLHRDEHFGNVPVYFNEIDVPVLLKRNHPRATQVALQIELQGCQDNGICYEPMQRSFTIALPAAGETTQTKADETTVETAAPAVDAATATAALPVKVETAPTAADTKPTTDAAPQPATSPSALESLSIWKAVLLALLGGLILNLMPCVLPVLSMKAVSIAQAGNDRAALRQHVFAYASGVILSMLALGGLVLALRGLASQGGLAWGFQMQQPAVVLVLALFVLAFGLSLSGVWQANFVLPNAAQRAVTAQGLKGDFATGVLAVVLATPCTAPFMGAALGYAFFAPPLQAAMVFVALGVGLALPFLLIAWIPALGRLIPKPGAWTDTFKKVMAIPMYATVAWLVWLLFQQRGGLAVAVFALAAIGVVWVLRDAGRPHASTLRRWLPRLLALVVVAGLAFTLQSMRSQKSLASDSAVHVLPNGLKAEPYSAQRLLALRTEGRVVFVDVTADWCITCKVNERAVLFTPAFKTMFEQHNAVYMIADNTDPDEAIGAFLRTHKAVGLPLYVVYPANGGEGRVLPTVLTQGMVADALTAAGAR</sequence>
<evidence type="ECO:0000256" key="7">
    <source>
        <dbReference type="SAM" id="Phobius"/>
    </source>
</evidence>
<dbReference type="Pfam" id="PF13899">
    <property type="entry name" value="Thioredoxin_7"/>
    <property type="match status" value="1"/>
</dbReference>
<dbReference type="Pfam" id="PF11412">
    <property type="entry name" value="DsbD_N"/>
    <property type="match status" value="2"/>
</dbReference>
<dbReference type="InterPro" id="IPR035671">
    <property type="entry name" value="DsbD_gamma"/>
</dbReference>
<feature type="signal peptide" evidence="8">
    <location>
        <begin position="1"/>
        <end position="39"/>
    </location>
</feature>
<keyword evidence="8" id="KW-0732">Signal</keyword>
<feature type="transmembrane region" description="Helical" evidence="7">
    <location>
        <begin position="379"/>
        <end position="403"/>
    </location>
</feature>
<dbReference type="SUPFAM" id="SSF74863">
    <property type="entry name" value="Thiol:disulfide interchange protein DsbD, N-terminal domain (DsbD-alpha)"/>
    <property type="match status" value="2"/>
</dbReference>
<dbReference type="InterPro" id="IPR028250">
    <property type="entry name" value="DsbDN"/>
</dbReference>
<feature type="domain" description="Thiol:disulfide interchange protein DsbD N-terminal" evidence="10">
    <location>
        <begin position="45"/>
        <end position="157"/>
    </location>
</feature>
<dbReference type="CDD" id="cd02953">
    <property type="entry name" value="DsbDgamma"/>
    <property type="match status" value="1"/>
</dbReference>
<dbReference type="Proteomes" id="UP000824755">
    <property type="component" value="Chromosome"/>
</dbReference>
<dbReference type="InterPro" id="IPR036249">
    <property type="entry name" value="Thioredoxin-like_sf"/>
</dbReference>
<organism evidence="11 12">
    <name type="scientific">Lysobacter soyae</name>
    <dbReference type="NCBI Taxonomy" id="2764185"/>
    <lineage>
        <taxon>Bacteria</taxon>
        <taxon>Pseudomonadati</taxon>
        <taxon>Pseudomonadota</taxon>
        <taxon>Gammaproteobacteria</taxon>
        <taxon>Lysobacterales</taxon>
        <taxon>Lysobacteraceae</taxon>
        <taxon>Lysobacter</taxon>
    </lineage>
</organism>
<dbReference type="RefSeq" id="WP_220379643.1">
    <property type="nucleotide sequence ID" value="NZ_CP080544.1"/>
</dbReference>
<feature type="chain" id="PRO_5045384375" evidence="8">
    <location>
        <begin position="40"/>
        <end position="788"/>
    </location>
</feature>
<feature type="transmembrane region" description="Helical" evidence="7">
    <location>
        <begin position="511"/>
        <end position="534"/>
    </location>
</feature>
<feature type="domain" description="Thiol:disulfide interchange protein DsbD N-terminal" evidence="10">
    <location>
        <begin position="194"/>
        <end position="310"/>
    </location>
</feature>
<dbReference type="PANTHER" id="PTHR32234">
    <property type="entry name" value="THIOL:DISULFIDE INTERCHANGE PROTEIN DSBD"/>
    <property type="match status" value="1"/>
</dbReference>
<feature type="transmembrane region" description="Helical" evidence="7">
    <location>
        <begin position="424"/>
        <end position="445"/>
    </location>
</feature>
<accession>A0ABX8WQ61</accession>
<dbReference type="Gene3D" id="2.60.40.1250">
    <property type="entry name" value="Thiol:disulfide interchange protein DsbD, N-terminal domain"/>
    <property type="match status" value="2"/>
</dbReference>
<evidence type="ECO:0000256" key="6">
    <source>
        <dbReference type="SAM" id="MobiDB-lite"/>
    </source>
</evidence>
<evidence type="ECO:0000256" key="2">
    <source>
        <dbReference type="ARBA" id="ARBA00022692"/>
    </source>
</evidence>
<name>A0ABX8WQ61_9GAMM</name>
<gene>
    <name evidence="11" type="ORF">H8L67_09655</name>
</gene>
<feature type="transmembrane region" description="Helical" evidence="7">
    <location>
        <begin position="604"/>
        <end position="623"/>
    </location>
</feature>
<evidence type="ECO:0000256" key="5">
    <source>
        <dbReference type="ARBA" id="ARBA00023136"/>
    </source>
</evidence>
<feature type="transmembrane region" description="Helical" evidence="7">
    <location>
        <begin position="581"/>
        <end position="598"/>
    </location>
</feature>
<protein>
    <submittedName>
        <fullName evidence="11">Thioredoxin family protein</fullName>
    </submittedName>
</protein>
<feature type="region of interest" description="Disordered" evidence="6">
    <location>
        <begin position="349"/>
        <end position="370"/>
    </location>
</feature>
<evidence type="ECO:0000256" key="8">
    <source>
        <dbReference type="SAM" id="SignalP"/>
    </source>
</evidence>
<evidence type="ECO:0000313" key="11">
    <source>
        <dbReference type="EMBL" id="QYR52823.1"/>
    </source>
</evidence>
<evidence type="ECO:0000259" key="9">
    <source>
        <dbReference type="Pfam" id="PF02683"/>
    </source>
</evidence>